<evidence type="ECO:0000256" key="5">
    <source>
        <dbReference type="ARBA" id="ARBA00023033"/>
    </source>
</evidence>
<evidence type="ECO:0000313" key="7">
    <source>
        <dbReference type="EMBL" id="KUJ18827.1"/>
    </source>
</evidence>
<dbReference type="Gene3D" id="3.50.50.60">
    <property type="entry name" value="FAD/NAD(P)-binding domain"/>
    <property type="match status" value="1"/>
</dbReference>
<gene>
    <name evidence="7" type="ORF">LY89DRAFT_717359</name>
</gene>
<dbReference type="InParanoid" id="A0A194XGC4"/>
<dbReference type="Pfam" id="PF13450">
    <property type="entry name" value="NAD_binding_8"/>
    <property type="match status" value="1"/>
</dbReference>
<dbReference type="Proteomes" id="UP000070700">
    <property type="component" value="Unassembled WGS sequence"/>
</dbReference>
<sequence>MNIKVGKDPHVLVIGAGITGLLIAQGLKKNGIKCSIFETESSASYRSREWTMGIHWAVPLLQPLLPDNIWQRLNTTQPDPDYTPKPTDTFSLYNGATGELLKTLPTGGMRRVSRSRMRALFSEGIEVNYGKTLSSISFNENGNGVFAHFSDGTSTSGDVLIGTDRPRSKVRDLIVREGSDASSSGVIMADVRSKYTAAQALELRQHAALTTVAFHPNGSYLAVFAHDLRSSDPQDWEFRTVYSSMPQDFSGGEAERLRLFKMKAAEYVGAWKNAIEWTPEGTPVEFNNLVYWKTVDFDNRGGRETLAGDAAHPMTPQRGQGLNHAVCDAVNLVSALSKVQKGEMNLKEAVTEYDTEMIKRGGDEMEAALLNTKMVHDWKSLLQSPLVSKSVARGN</sequence>
<reference evidence="7 8" key="1">
    <citation type="submission" date="2015-10" db="EMBL/GenBank/DDBJ databases">
        <title>Full genome of DAOMC 229536 Phialocephala scopiformis, a fungal endophyte of spruce producing the potent anti-insectan compound rugulosin.</title>
        <authorList>
            <consortium name="DOE Joint Genome Institute"/>
            <person name="Walker A.K."/>
            <person name="Frasz S.L."/>
            <person name="Seifert K.A."/>
            <person name="Miller J.D."/>
            <person name="Mondo S.J."/>
            <person name="Labutti K."/>
            <person name="Lipzen A."/>
            <person name="Dockter R."/>
            <person name="Kennedy M."/>
            <person name="Grigoriev I.V."/>
            <person name="Spatafora J.W."/>
        </authorList>
    </citation>
    <scope>NUCLEOTIDE SEQUENCE [LARGE SCALE GENOMIC DNA]</scope>
    <source>
        <strain evidence="7 8">CBS 120377</strain>
    </source>
</reference>
<evidence type="ECO:0000256" key="2">
    <source>
        <dbReference type="ARBA" id="ARBA00022630"/>
    </source>
</evidence>
<evidence type="ECO:0000313" key="8">
    <source>
        <dbReference type="Proteomes" id="UP000070700"/>
    </source>
</evidence>
<evidence type="ECO:0000256" key="1">
    <source>
        <dbReference type="ARBA" id="ARBA00001974"/>
    </source>
</evidence>
<evidence type="ECO:0000256" key="4">
    <source>
        <dbReference type="ARBA" id="ARBA00023002"/>
    </source>
</evidence>
<proteinExistence type="predicted"/>
<keyword evidence="5" id="KW-0503">Monooxygenase</keyword>
<evidence type="ECO:0000259" key="6">
    <source>
        <dbReference type="Pfam" id="PF01494"/>
    </source>
</evidence>
<dbReference type="GeneID" id="28828067"/>
<dbReference type="GO" id="GO:0071949">
    <property type="term" value="F:FAD binding"/>
    <property type="evidence" value="ECO:0007669"/>
    <property type="project" value="InterPro"/>
</dbReference>
<evidence type="ECO:0000256" key="3">
    <source>
        <dbReference type="ARBA" id="ARBA00022827"/>
    </source>
</evidence>
<accession>A0A194XGC4</accession>
<dbReference type="OrthoDB" id="47494at2759"/>
<keyword evidence="3" id="KW-0274">FAD</keyword>
<name>A0A194XGC4_MOLSC</name>
<dbReference type="GO" id="GO:0004497">
    <property type="term" value="F:monooxygenase activity"/>
    <property type="evidence" value="ECO:0007669"/>
    <property type="project" value="UniProtKB-KW"/>
</dbReference>
<dbReference type="KEGG" id="psco:LY89DRAFT_717359"/>
<organism evidence="7 8">
    <name type="scientific">Mollisia scopiformis</name>
    <name type="common">Conifer needle endophyte fungus</name>
    <name type="synonym">Phialocephala scopiformis</name>
    <dbReference type="NCBI Taxonomy" id="149040"/>
    <lineage>
        <taxon>Eukaryota</taxon>
        <taxon>Fungi</taxon>
        <taxon>Dikarya</taxon>
        <taxon>Ascomycota</taxon>
        <taxon>Pezizomycotina</taxon>
        <taxon>Leotiomycetes</taxon>
        <taxon>Helotiales</taxon>
        <taxon>Mollisiaceae</taxon>
        <taxon>Mollisia</taxon>
    </lineage>
</organism>
<dbReference type="Pfam" id="PF01494">
    <property type="entry name" value="FAD_binding_3"/>
    <property type="match status" value="1"/>
</dbReference>
<feature type="domain" description="FAD-binding" evidence="6">
    <location>
        <begin position="123"/>
        <end position="345"/>
    </location>
</feature>
<keyword evidence="4" id="KW-0560">Oxidoreductase</keyword>
<dbReference type="PANTHER" id="PTHR47178">
    <property type="entry name" value="MONOOXYGENASE, FAD-BINDING"/>
    <property type="match status" value="1"/>
</dbReference>
<dbReference type="PANTHER" id="PTHR47178:SF3">
    <property type="entry name" value="FAD-BINDING DOMAIN-CONTAINING PROTEIN"/>
    <property type="match status" value="1"/>
</dbReference>
<keyword evidence="2" id="KW-0285">Flavoprotein</keyword>
<keyword evidence="8" id="KW-1185">Reference proteome</keyword>
<dbReference type="RefSeq" id="XP_018073182.1">
    <property type="nucleotide sequence ID" value="XM_018218341.1"/>
</dbReference>
<comment type="cofactor">
    <cofactor evidence="1">
        <name>FAD</name>
        <dbReference type="ChEBI" id="CHEBI:57692"/>
    </cofactor>
</comment>
<protein>
    <submittedName>
        <fullName evidence="7">FAD/NAD(P)-binding domain-containing protein</fullName>
    </submittedName>
</protein>
<dbReference type="InterPro" id="IPR002938">
    <property type="entry name" value="FAD-bd"/>
</dbReference>
<dbReference type="AlphaFoldDB" id="A0A194XGC4"/>
<dbReference type="PRINTS" id="PR00420">
    <property type="entry name" value="RNGMNOXGNASE"/>
</dbReference>
<dbReference type="InterPro" id="IPR036188">
    <property type="entry name" value="FAD/NAD-bd_sf"/>
</dbReference>
<dbReference type="SUPFAM" id="SSF51905">
    <property type="entry name" value="FAD/NAD(P)-binding domain"/>
    <property type="match status" value="1"/>
</dbReference>
<dbReference type="EMBL" id="KQ947412">
    <property type="protein sequence ID" value="KUJ18827.1"/>
    <property type="molecule type" value="Genomic_DNA"/>
</dbReference>